<sequence length="302" mass="33947">MCPQSIITSVCHKPDGGLLSVLVEPNYRSSLGSCFDILKKVIDHAPEIHLGERQLSHGQFRLRHPNYRDQRACFEPIGFHGKHGVIKTLRLDLYAIKPSRLNEILSCCPKLQELGIDLSADGSAPHPDVVLSHSSDLLRLWISANTLGCLDAVLNRDLPSLRLLHIHIKSIANETKDIGWTVRRLTDLVVHIAWDCRITPEELAERLWIRVPRMCNIHILFYVDVIYKGPTSIDKDDWIARFKALRLEQIEKSLGPPGFSLVPPPRSNESGESEFRSSEVHRVDADPTMDATRKAAGLSPDS</sequence>
<evidence type="ECO:0000256" key="1">
    <source>
        <dbReference type="SAM" id="MobiDB-lite"/>
    </source>
</evidence>
<protein>
    <submittedName>
        <fullName evidence="2">Uncharacterized protein</fullName>
    </submittedName>
</protein>
<keyword evidence="3" id="KW-1185">Reference proteome</keyword>
<evidence type="ECO:0000313" key="3">
    <source>
        <dbReference type="Proteomes" id="UP000812966"/>
    </source>
</evidence>
<gene>
    <name evidence="2" type="ORF">FFLO_00921</name>
</gene>
<accession>A0A8K0JQW4</accession>
<feature type="compositionally biased region" description="Basic and acidic residues" evidence="1">
    <location>
        <begin position="273"/>
        <end position="285"/>
    </location>
</feature>
<dbReference type="AlphaFoldDB" id="A0A8K0JQW4"/>
<evidence type="ECO:0000313" key="2">
    <source>
        <dbReference type="EMBL" id="KAG7571096.1"/>
    </source>
</evidence>
<proteinExistence type="predicted"/>
<dbReference type="Proteomes" id="UP000812966">
    <property type="component" value="Unassembled WGS sequence"/>
</dbReference>
<organism evidence="2 3">
    <name type="scientific">Filobasidium floriforme</name>
    <dbReference type="NCBI Taxonomy" id="5210"/>
    <lineage>
        <taxon>Eukaryota</taxon>
        <taxon>Fungi</taxon>
        <taxon>Dikarya</taxon>
        <taxon>Basidiomycota</taxon>
        <taxon>Agaricomycotina</taxon>
        <taxon>Tremellomycetes</taxon>
        <taxon>Filobasidiales</taxon>
        <taxon>Filobasidiaceae</taxon>
        <taxon>Filobasidium</taxon>
    </lineage>
</organism>
<name>A0A8K0JQW4_9TREE</name>
<comment type="caution">
    <text evidence="2">The sequence shown here is derived from an EMBL/GenBank/DDBJ whole genome shotgun (WGS) entry which is preliminary data.</text>
</comment>
<dbReference type="EMBL" id="JABELV010000011">
    <property type="protein sequence ID" value="KAG7571096.1"/>
    <property type="molecule type" value="Genomic_DNA"/>
</dbReference>
<reference evidence="2" key="1">
    <citation type="submission" date="2020-04" db="EMBL/GenBank/DDBJ databases">
        <title>Analysis of mating type loci in Filobasidium floriforme.</title>
        <authorList>
            <person name="Nowrousian M."/>
        </authorList>
    </citation>
    <scope>NUCLEOTIDE SEQUENCE</scope>
    <source>
        <strain evidence="2">CBS 6242</strain>
    </source>
</reference>
<feature type="region of interest" description="Disordered" evidence="1">
    <location>
        <begin position="254"/>
        <end position="302"/>
    </location>
</feature>
<dbReference type="SUPFAM" id="SSF52058">
    <property type="entry name" value="L domain-like"/>
    <property type="match status" value="1"/>
</dbReference>